<comment type="caution">
    <text evidence="2">The sequence shown here is derived from an EMBL/GenBank/DDBJ whole genome shotgun (WGS) entry which is preliminary data.</text>
</comment>
<gene>
    <name evidence="2" type="ORF">JKP88DRAFT_277666</name>
</gene>
<feature type="region of interest" description="Disordered" evidence="1">
    <location>
        <begin position="33"/>
        <end position="76"/>
    </location>
</feature>
<sequence>MPLSAEDWVLSDSVLDPDSRDLIKAIRAAERGLGDEVDQMMEENMGDNSEESSNSSSTLSGERAFLEQHADRQSPLDLERAAWSQPHEGSCFAGALLVSSLELNRSHLDVINEATASQGDYGTPKRCTDRCHHRWHYGR</sequence>
<reference evidence="2" key="1">
    <citation type="submission" date="2021-02" db="EMBL/GenBank/DDBJ databases">
        <title>First Annotated Genome of the Yellow-green Alga Tribonema minus.</title>
        <authorList>
            <person name="Mahan K.M."/>
        </authorList>
    </citation>
    <scope>NUCLEOTIDE SEQUENCE</scope>
    <source>
        <strain evidence="2">UTEX B ZZ1240</strain>
    </source>
</reference>
<proteinExistence type="predicted"/>
<dbReference type="AlphaFoldDB" id="A0A835YZ01"/>
<organism evidence="2 3">
    <name type="scientific">Tribonema minus</name>
    <dbReference type="NCBI Taxonomy" id="303371"/>
    <lineage>
        <taxon>Eukaryota</taxon>
        <taxon>Sar</taxon>
        <taxon>Stramenopiles</taxon>
        <taxon>Ochrophyta</taxon>
        <taxon>PX clade</taxon>
        <taxon>Xanthophyceae</taxon>
        <taxon>Tribonematales</taxon>
        <taxon>Tribonemataceae</taxon>
        <taxon>Tribonema</taxon>
    </lineage>
</organism>
<accession>A0A835YZ01</accession>
<evidence type="ECO:0000313" key="2">
    <source>
        <dbReference type="EMBL" id="KAG5183389.1"/>
    </source>
</evidence>
<evidence type="ECO:0000256" key="1">
    <source>
        <dbReference type="SAM" id="MobiDB-lite"/>
    </source>
</evidence>
<name>A0A835YZ01_9STRA</name>
<keyword evidence="3" id="KW-1185">Reference proteome</keyword>
<feature type="compositionally biased region" description="Acidic residues" evidence="1">
    <location>
        <begin position="35"/>
        <end position="50"/>
    </location>
</feature>
<protein>
    <submittedName>
        <fullName evidence="2">Uncharacterized protein</fullName>
    </submittedName>
</protein>
<evidence type="ECO:0000313" key="3">
    <source>
        <dbReference type="Proteomes" id="UP000664859"/>
    </source>
</evidence>
<dbReference type="EMBL" id="JAFCMP010000212">
    <property type="protein sequence ID" value="KAG5183389.1"/>
    <property type="molecule type" value="Genomic_DNA"/>
</dbReference>
<feature type="compositionally biased region" description="Basic and acidic residues" evidence="1">
    <location>
        <begin position="64"/>
        <end position="76"/>
    </location>
</feature>
<dbReference type="Proteomes" id="UP000664859">
    <property type="component" value="Unassembled WGS sequence"/>
</dbReference>